<proteinExistence type="predicted"/>
<accession>A0A8H6IYN2</accession>
<protein>
    <recommendedName>
        <fullName evidence="4">C2H2-type domain-containing protein</fullName>
    </recommendedName>
</protein>
<evidence type="ECO:0000313" key="2">
    <source>
        <dbReference type="EMBL" id="KAF6802905.1"/>
    </source>
</evidence>
<gene>
    <name evidence="2" type="ORF">CSOJ01_11277</name>
</gene>
<feature type="region of interest" description="Disordered" evidence="1">
    <location>
        <begin position="152"/>
        <end position="176"/>
    </location>
</feature>
<evidence type="ECO:0000256" key="1">
    <source>
        <dbReference type="SAM" id="MobiDB-lite"/>
    </source>
</evidence>
<feature type="region of interest" description="Disordered" evidence="1">
    <location>
        <begin position="56"/>
        <end position="95"/>
    </location>
</feature>
<dbReference type="EMBL" id="WIGN01000255">
    <property type="protein sequence ID" value="KAF6802905.1"/>
    <property type="molecule type" value="Genomic_DNA"/>
</dbReference>
<reference evidence="2 3" key="1">
    <citation type="journal article" date="2020" name="Phytopathology">
        <title>Genome Sequence Resources of Colletotrichum truncatum, C. plurivorum, C. musicola, and C. sojae: Four Species Pathogenic to Soybean (Glycine max).</title>
        <authorList>
            <person name="Rogerio F."/>
            <person name="Boufleur T.R."/>
            <person name="Ciampi-Guillardi M."/>
            <person name="Sukno S.A."/>
            <person name="Thon M.R."/>
            <person name="Massola Junior N.S."/>
            <person name="Baroncelli R."/>
        </authorList>
    </citation>
    <scope>NUCLEOTIDE SEQUENCE [LARGE SCALE GENOMIC DNA]</scope>
    <source>
        <strain evidence="2 3">LFN0009</strain>
    </source>
</reference>
<dbReference type="Proteomes" id="UP000652219">
    <property type="component" value="Unassembled WGS sequence"/>
</dbReference>
<sequence>MRLVNRSSQPLPPETRRSCPFCLEDLASLKQYRHHVGRHQQDLALFALPNAAFTDENSEEDDDALGDNGHDSNSLASGDRSIPRSATAKEVASPLELEKGQGPFWADIGTFAHEKGIEVSANDVINGQLVDLYYHLNLLEYEKHARERGIPSNAAQQRDSPSTLPPSEITDSLDSDSPNAVTVFIAEDQTQPPAAPFSPEPGTKQRWQYMNVPFALPDDATVAETREIINKPIGEGNYFSKSSEFALRLMQDEKAAIVEALAKAQRESRLEGEQSASRT</sequence>
<feature type="compositionally biased region" description="Acidic residues" evidence="1">
    <location>
        <begin position="56"/>
        <end position="65"/>
    </location>
</feature>
<comment type="caution">
    <text evidence="2">The sequence shown here is derived from an EMBL/GenBank/DDBJ whole genome shotgun (WGS) entry which is preliminary data.</text>
</comment>
<name>A0A8H6IYN2_9PEZI</name>
<dbReference type="AlphaFoldDB" id="A0A8H6IYN2"/>
<evidence type="ECO:0008006" key="4">
    <source>
        <dbReference type="Google" id="ProtNLM"/>
    </source>
</evidence>
<keyword evidence="3" id="KW-1185">Reference proteome</keyword>
<organism evidence="2 3">
    <name type="scientific">Colletotrichum sojae</name>
    <dbReference type="NCBI Taxonomy" id="2175907"/>
    <lineage>
        <taxon>Eukaryota</taxon>
        <taxon>Fungi</taxon>
        <taxon>Dikarya</taxon>
        <taxon>Ascomycota</taxon>
        <taxon>Pezizomycotina</taxon>
        <taxon>Sordariomycetes</taxon>
        <taxon>Hypocreomycetidae</taxon>
        <taxon>Glomerellales</taxon>
        <taxon>Glomerellaceae</taxon>
        <taxon>Colletotrichum</taxon>
        <taxon>Colletotrichum orchidearum species complex</taxon>
    </lineage>
</organism>
<feature type="compositionally biased region" description="Polar residues" evidence="1">
    <location>
        <begin position="153"/>
        <end position="162"/>
    </location>
</feature>
<evidence type="ECO:0000313" key="3">
    <source>
        <dbReference type="Proteomes" id="UP000652219"/>
    </source>
</evidence>